<dbReference type="InParanoid" id="A0A061DI62"/>
<accession>A0A061DI62</accession>
<organism evidence="1 2">
    <name type="scientific">Theobroma cacao</name>
    <name type="common">Cacao</name>
    <name type="synonym">Cocoa</name>
    <dbReference type="NCBI Taxonomy" id="3641"/>
    <lineage>
        <taxon>Eukaryota</taxon>
        <taxon>Viridiplantae</taxon>
        <taxon>Streptophyta</taxon>
        <taxon>Embryophyta</taxon>
        <taxon>Tracheophyta</taxon>
        <taxon>Spermatophyta</taxon>
        <taxon>Magnoliopsida</taxon>
        <taxon>eudicotyledons</taxon>
        <taxon>Gunneridae</taxon>
        <taxon>Pentapetalae</taxon>
        <taxon>rosids</taxon>
        <taxon>malvids</taxon>
        <taxon>Malvales</taxon>
        <taxon>Malvaceae</taxon>
        <taxon>Byttnerioideae</taxon>
        <taxon>Theobroma</taxon>
    </lineage>
</organism>
<protein>
    <submittedName>
        <fullName evidence="1">Uncharacterized protein</fullName>
    </submittedName>
</protein>
<dbReference type="Gramene" id="Tc01v2_t005530.1">
    <property type="protein sequence ID" value="Tc01v2_p005530.1"/>
    <property type="gene ID" value="Tc01v2_g005530"/>
</dbReference>
<dbReference type="KEGG" id="tcc:18611196"/>
<dbReference type="eggNOG" id="ENOG502S6V7">
    <property type="taxonomic scope" value="Eukaryota"/>
</dbReference>
<keyword evidence="2" id="KW-1185">Reference proteome</keyword>
<gene>
    <name evidence="1" type="ORF">TCM_000692</name>
</gene>
<dbReference type="EMBL" id="CM001879">
    <property type="protein sequence ID" value="EOX91546.1"/>
    <property type="molecule type" value="Genomic_DNA"/>
</dbReference>
<name>A0A061DI62_THECC</name>
<dbReference type="Gramene" id="EOX91546">
    <property type="protein sequence ID" value="EOX91546"/>
    <property type="gene ID" value="TCM_000692"/>
</dbReference>
<evidence type="ECO:0000313" key="2">
    <source>
        <dbReference type="Proteomes" id="UP000026915"/>
    </source>
</evidence>
<sequence length="79" mass="8309">MNTQARKESEITNAQGEVERKVETVDYCSSAGKGKEVKTVQVIHQYPGSNQKTGGVVLTGAAAAVASTLESAKDAISRK</sequence>
<reference evidence="1 2" key="1">
    <citation type="journal article" date="2013" name="Genome Biol.">
        <title>The genome sequence of the most widely cultivated cacao type and its use to identify candidate genes regulating pod color.</title>
        <authorList>
            <person name="Motamayor J.C."/>
            <person name="Mockaitis K."/>
            <person name="Schmutz J."/>
            <person name="Haiminen N."/>
            <person name="Iii D.L."/>
            <person name="Cornejo O."/>
            <person name="Findley S.D."/>
            <person name="Zheng P."/>
            <person name="Utro F."/>
            <person name="Royaert S."/>
            <person name="Saski C."/>
            <person name="Jenkins J."/>
            <person name="Podicheti R."/>
            <person name="Zhao M."/>
            <person name="Scheffler B.E."/>
            <person name="Stack J.C."/>
            <person name="Feltus F.A."/>
            <person name="Mustiga G.M."/>
            <person name="Amores F."/>
            <person name="Phillips W."/>
            <person name="Marelli J.P."/>
            <person name="May G.D."/>
            <person name="Shapiro H."/>
            <person name="Ma J."/>
            <person name="Bustamante C.D."/>
            <person name="Schnell R.J."/>
            <person name="Main D."/>
            <person name="Gilbert D."/>
            <person name="Parida L."/>
            <person name="Kuhn D.N."/>
        </authorList>
    </citation>
    <scope>NUCLEOTIDE SEQUENCE [LARGE SCALE GENOMIC DNA]</scope>
    <source>
        <strain evidence="2">cv. Matina 1-6</strain>
    </source>
</reference>
<dbReference type="HOGENOM" id="CLU_191779_0_0_1"/>
<dbReference type="OrthoDB" id="1728115at2759"/>
<proteinExistence type="predicted"/>
<dbReference type="AlphaFoldDB" id="A0A061DI62"/>
<dbReference type="OMA" id="QVVHQPH"/>
<dbReference type="Proteomes" id="UP000026915">
    <property type="component" value="Chromosome 1"/>
</dbReference>
<evidence type="ECO:0000313" key="1">
    <source>
        <dbReference type="EMBL" id="EOX91546.1"/>
    </source>
</evidence>